<dbReference type="RefSeq" id="WP_095916526.1">
    <property type="nucleotide sequence ID" value="NZ_CP022388.1"/>
</dbReference>
<dbReference type="EMBL" id="CP022388">
    <property type="protein sequence ID" value="ATA90922.1"/>
    <property type="molecule type" value="Genomic_DNA"/>
</dbReference>
<organism evidence="2 3">
    <name type="scientific">Capnocytophaga canimorsus</name>
    <dbReference type="NCBI Taxonomy" id="28188"/>
    <lineage>
        <taxon>Bacteria</taxon>
        <taxon>Pseudomonadati</taxon>
        <taxon>Bacteroidota</taxon>
        <taxon>Flavobacteriia</taxon>
        <taxon>Flavobacteriales</taxon>
        <taxon>Flavobacteriaceae</taxon>
        <taxon>Capnocytophaga</taxon>
    </lineage>
</organism>
<feature type="region of interest" description="Disordered" evidence="1">
    <location>
        <begin position="308"/>
        <end position="331"/>
    </location>
</feature>
<proteinExistence type="predicted"/>
<evidence type="ECO:0000313" key="3">
    <source>
        <dbReference type="Proteomes" id="UP000243136"/>
    </source>
</evidence>
<accession>A0A250G0K2</accession>
<gene>
    <name evidence="2" type="ORF">CGC56_01290</name>
</gene>
<sequence>MFLILFLLFSAIVYLINQSKKIDEGFVASDEQKEPYYDFPCCVTKDYVRPSDVPNGDTSGGPTDTPDVPDAGSGGSDSGSSGGASQGSDDSGSSGGTSQGSESDDSADSSVSNFFNSMNLERFGNSPFVVTRSYISFNYFNVLKRKMVKHITNFEGFKLPHNLEYYNQQLATLLRTSLRMFQYNIDDSSVEEFTADYSSVPLLKIIQNNSSGFALHMNPQSTPLFLTSSYSQNFYELDLLRQGRYVAIMGFHTPFSGAPSDGLVFEPKVTSSGSAYFLSLIGFTDEQEAIKFVEIMSNFTKEASEYETAASSDEGYSGHTEDPQGYATMGM</sequence>
<dbReference type="Proteomes" id="UP000243136">
    <property type="component" value="Chromosome"/>
</dbReference>
<reference evidence="3" key="1">
    <citation type="submission" date="2017-06" db="EMBL/GenBank/DDBJ databases">
        <title>Capnocytophaga spp. assemblies.</title>
        <authorList>
            <person name="Gulvik C.A."/>
        </authorList>
    </citation>
    <scope>NUCLEOTIDE SEQUENCE [LARGE SCALE GENOMIC DNA]</scope>
    <source>
        <strain evidence="3">H5594</strain>
    </source>
</reference>
<evidence type="ECO:0000313" key="2">
    <source>
        <dbReference type="EMBL" id="ATA90922.1"/>
    </source>
</evidence>
<dbReference type="AlphaFoldDB" id="A0A250G0K2"/>
<feature type="region of interest" description="Disordered" evidence="1">
    <location>
        <begin position="50"/>
        <end position="109"/>
    </location>
</feature>
<name>A0A250G0K2_9FLAO</name>
<evidence type="ECO:0000256" key="1">
    <source>
        <dbReference type="SAM" id="MobiDB-lite"/>
    </source>
</evidence>
<protein>
    <submittedName>
        <fullName evidence="2">Uncharacterized protein</fullName>
    </submittedName>
</protein>
<feature type="compositionally biased region" description="Gly residues" evidence="1">
    <location>
        <begin position="72"/>
        <end position="85"/>
    </location>
</feature>